<sequence length="220" mass="25095">MPKKPFTPEEIAAQRERIMDSASHVMAEVGFHHLSMRKLASQLGMTASNIYNYFPNKESLFVFTRRRGFEMAFQDINEQMSQHLDPRSALYNFAGHLIQFAQRSPGYYQLMFQPPKMTLTDPEVVDRDVLLQVDRLAEEWQSHLLSMLADAVPAISAASEARQKQLALFFVSSLHGLIDTYYYKALPKLLSGVDLIPDDVVETHIGWLLASLEHQAESIH</sequence>
<evidence type="ECO:0000256" key="2">
    <source>
        <dbReference type="ARBA" id="ARBA00023015"/>
    </source>
</evidence>
<feature type="domain" description="HTH tetR-type" evidence="6">
    <location>
        <begin position="12"/>
        <end position="72"/>
    </location>
</feature>
<evidence type="ECO:0000256" key="3">
    <source>
        <dbReference type="ARBA" id="ARBA00023125"/>
    </source>
</evidence>
<dbReference type="PANTHER" id="PTHR30055">
    <property type="entry name" value="HTH-TYPE TRANSCRIPTIONAL REGULATOR RUTR"/>
    <property type="match status" value="1"/>
</dbReference>
<gene>
    <name evidence="7" type="ORF">SAMN05421686_101450</name>
</gene>
<evidence type="ECO:0000256" key="4">
    <source>
        <dbReference type="ARBA" id="ARBA00023163"/>
    </source>
</evidence>
<dbReference type="InterPro" id="IPR050109">
    <property type="entry name" value="HTH-type_TetR-like_transc_reg"/>
</dbReference>
<keyword evidence="2" id="KW-0805">Transcription regulation</keyword>
<organism evidence="7 8">
    <name type="scientific">Thalassolituus maritimus</name>
    <dbReference type="NCBI Taxonomy" id="484498"/>
    <lineage>
        <taxon>Bacteria</taxon>
        <taxon>Pseudomonadati</taxon>
        <taxon>Pseudomonadota</taxon>
        <taxon>Gammaproteobacteria</taxon>
        <taxon>Oceanospirillales</taxon>
        <taxon>Oceanospirillaceae</taxon>
        <taxon>Thalassolituus</taxon>
    </lineage>
</organism>
<dbReference type="PANTHER" id="PTHR30055:SF175">
    <property type="entry name" value="HTH-TYPE TRANSCRIPTIONAL REPRESSOR KSTR2"/>
    <property type="match status" value="1"/>
</dbReference>
<reference evidence="8" key="1">
    <citation type="submission" date="2017-01" db="EMBL/GenBank/DDBJ databases">
        <authorList>
            <person name="Varghese N."/>
            <person name="Submissions S."/>
        </authorList>
    </citation>
    <scope>NUCLEOTIDE SEQUENCE [LARGE SCALE GENOMIC DNA]</scope>
    <source>
        <strain evidence="8">DSM 24913</strain>
    </source>
</reference>
<dbReference type="OrthoDB" id="8535430at2"/>
<feature type="DNA-binding region" description="H-T-H motif" evidence="5">
    <location>
        <begin position="35"/>
        <end position="54"/>
    </location>
</feature>
<keyword evidence="4" id="KW-0804">Transcription</keyword>
<dbReference type="InterPro" id="IPR001647">
    <property type="entry name" value="HTH_TetR"/>
</dbReference>
<dbReference type="Proteomes" id="UP000185639">
    <property type="component" value="Unassembled WGS sequence"/>
</dbReference>
<keyword evidence="8" id="KW-1185">Reference proteome</keyword>
<keyword evidence="3 5" id="KW-0238">DNA-binding</keyword>
<dbReference type="Pfam" id="PF13305">
    <property type="entry name" value="TetR_C_33"/>
    <property type="match status" value="1"/>
</dbReference>
<evidence type="ECO:0000256" key="1">
    <source>
        <dbReference type="ARBA" id="ARBA00022491"/>
    </source>
</evidence>
<proteinExistence type="predicted"/>
<evidence type="ECO:0000259" key="6">
    <source>
        <dbReference type="PROSITE" id="PS50977"/>
    </source>
</evidence>
<accession>A0A1N7J7N9</accession>
<dbReference type="InterPro" id="IPR025996">
    <property type="entry name" value="MT1864/Rv1816-like_C"/>
</dbReference>
<dbReference type="Gene3D" id="1.10.10.60">
    <property type="entry name" value="Homeodomain-like"/>
    <property type="match status" value="1"/>
</dbReference>
<dbReference type="GO" id="GO:0003700">
    <property type="term" value="F:DNA-binding transcription factor activity"/>
    <property type="evidence" value="ECO:0007669"/>
    <property type="project" value="TreeGrafter"/>
</dbReference>
<keyword evidence="1" id="KW-0678">Repressor</keyword>
<evidence type="ECO:0000313" key="8">
    <source>
        <dbReference type="Proteomes" id="UP000185639"/>
    </source>
</evidence>
<dbReference type="EMBL" id="FTOH01000001">
    <property type="protein sequence ID" value="SIS45375.1"/>
    <property type="molecule type" value="Genomic_DNA"/>
</dbReference>
<dbReference type="PROSITE" id="PS50977">
    <property type="entry name" value="HTH_TETR_2"/>
    <property type="match status" value="1"/>
</dbReference>
<dbReference type="InterPro" id="IPR009057">
    <property type="entry name" value="Homeodomain-like_sf"/>
</dbReference>
<dbReference type="RefSeq" id="WP_076514057.1">
    <property type="nucleotide sequence ID" value="NZ_CAJWBH010000003.1"/>
</dbReference>
<dbReference type="GO" id="GO:0000976">
    <property type="term" value="F:transcription cis-regulatory region binding"/>
    <property type="evidence" value="ECO:0007669"/>
    <property type="project" value="TreeGrafter"/>
</dbReference>
<dbReference type="STRING" id="484498.SAMN05421686_101450"/>
<dbReference type="Pfam" id="PF00440">
    <property type="entry name" value="TetR_N"/>
    <property type="match status" value="1"/>
</dbReference>
<dbReference type="SUPFAM" id="SSF48498">
    <property type="entry name" value="Tetracyclin repressor-like, C-terminal domain"/>
    <property type="match status" value="1"/>
</dbReference>
<dbReference type="Gene3D" id="1.10.357.10">
    <property type="entry name" value="Tetracycline Repressor, domain 2"/>
    <property type="match status" value="1"/>
</dbReference>
<dbReference type="InterPro" id="IPR036271">
    <property type="entry name" value="Tet_transcr_reg_TetR-rel_C_sf"/>
</dbReference>
<protein>
    <submittedName>
        <fullName evidence="7">Transcriptional regulator, TetR family</fullName>
    </submittedName>
</protein>
<dbReference type="PRINTS" id="PR00455">
    <property type="entry name" value="HTHTETR"/>
</dbReference>
<dbReference type="SUPFAM" id="SSF46689">
    <property type="entry name" value="Homeodomain-like"/>
    <property type="match status" value="1"/>
</dbReference>
<evidence type="ECO:0000256" key="5">
    <source>
        <dbReference type="PROSITE-ProRule" id="PRU00335"/>
    </source>
</evidence>
<dbReference type="AlphaFoldDB" id="A0A1N7J7N9"/>
<evidence type="ECO:0000313" key="7">
    <source>
        <dbReference type="EMBL" id="SIS45375.1"/>
    </source>
</evidence>
<name>A0A1N7J7N9_9GAMM</name>